<evidence type="ECO:0000259" key="15">
    <source>
        <dbReference type="PROSITE" id="PS50885"/>
    </source>
</evidence>
<dbReference type="GO" id="GO:0000160">
    <property type="term" value="P:phosphorelay signal transduction system"/>
    <property type="evidence" value="ECO:0007669"/>
    <property type="project" value="UniProtKB-KW"/>
</dbReference>
<evidence type="ECO:0000313" key="17">
    <source>
        <dbReference type="Proteomes" id="UP000518188"/>
    </source>
</evidence>
<feature type="region of interest" description="Disordered" evidence="12">
    <location>
        <begin position="822"/>
        <end position="853"/>
    </location>
</feature>
<dbReference type="EC" id="2.7.13.3" evidence="3"/>
<evidence type="ECO:0000256" key="7">
    <source>
        <dbReference type="ARBA" id="ARBA00022741"/>
    </source>
</evidence>
<keyword evidence="13" id="KW-0472">Membrane</keyword>
<protein>
    <recommendedName>
        <fullName evidence="3">histidine kinase</fullName>
        <ecNumber evidence="3">2.7.13.3</ecNumber>
    </recommendedName>
</protein>
<evidence type="ECO:0000256" key="3">
    <source>
        <dbReference type="ARBA" id="ARBA00012438"/>
    </source>
</evidence>
<dbReference type="InterPro" id="IPR050980">
    <property type="entry name" value="2C_sensor_his_kinase"/>
</dbReference>
<dbReference type="SMART" id="SM00304">
    <property type="entry name" value="HAMP"/>
    <property type="match status" value="1"/>
</dbReference>
<dbReference type="InterPro" id="IPR003594">
    <property type="entry name" value="HATPase_dom"/>
</dbReference>
<dbReference type="PANTHER" id="PTHR44936">
    <property type="entry name" value="SENSOR PROTEIN CREC"/>
    <property type="match status" value="1"/>
</dbReference>
<feature type="compositionally biased region" description="Basic and acidic residues" evidence="12">
    <location>
        <begin position="989"/>
        <end position="999"/>
    </location>
</feature>
<dbReference type="GO" id="GO:0004673">
    <property type="term" value="F:protein histidine kinase activity"/>
    <property type="evidence" value="ECO:0007669"/>
    <property type="project" value="UniProtKB-EC"/>
</dbReference>
<dbReference type="GO" id="GO:0005524">
    <property type="term" value="F:ATP binding"/>
    <property type="evidence" value="ECO:0007669"/>
    <property type="project" value="UniProtKB-KW"/>
</dbReference>
<reference evidence="16 17" key="1">
    <citation type="submission" date="2020-04" db="EMBL/GenBank/DDBJ databases">
        <title>MicrobeNet Type strains.</title>
        <authorList>
            <person name="Nicholson A.C."/>
        </authorList>
    </citation>
    <scope>NUCLEOTIDE SEQUENCE [LARGE SCALE GENOMIC DNA]</scope>
    <source>
        <strain evidence="16 17">ATCC 700731</strain>
    </source>
</reference>
<dbReference type="AlphaFoldDB" id="A0A7X6MR58"/>
<keyword evidence="9" id="KW-0067">ATP-binding</keyword>
<evidence type="ECO:0000256" key="6">
    <source>
        <dbReference type="ARBA" id="ARBA00022692"/>
    </source>
</evidence>
<evidence type="ECO:0000256" key="1">
    <source>
        <dbReference type="ARBA" id="ARBA00000085"/>
    </source>
</evidence>
<evidence type="ECO:0000256" key="11">
    <source>
        <dbReference type="ARBA" id="ARBA00023012"/>
    </source>
</evidence>
<keyword evidence="11" id="KW-0902">Two-component regulatory system</keyword>
<feature type="transmembrane region" description="Helical" evidence="13">
    <location>
        <begin position="42"/>
        <end position="63"/>
    </location>
</feature>
<feature type="region of interest" description="Disordered" evidence="12">
    <location>
        <begin position="951"/>
        <end position="999"/>
    </location>
</feature>
<dbReference type="GO" id="GO:0016020">
    <property type="term" value="C:membrane"/>
    <property type="evidence" value="ECO:0007669"/>
    <property type="project" value="UniProtKB-SubCell"/>
</dbReference>
<feature type="region of interest" description="Disordered" evidence="12">
    <location>
        <begin position="668"/>
        <end position="730"/>
    </location>
</feature>
<dbReference type="Pfam" id="PF00672">
    <property type="entry name" value="HAMP"/>
    <property type="match status" value="1"/>
</dbReference>
<evidence type="ECO:0000256" key="8">
    <source>
        <dbReference type="ARBA" id="ARBA00022777"/>
    </source>
</evidence>
<organism evidence="16 17">
    <name type="scientific">Mycolicibacterium septicum DSM 44393</name>
    <dbReference type="NCBI Taxonomy" id="1341646"/>
    <lineage>
        <taxon>Bacteria</taxon>
        <taxon>Bacillati</taxon>
        <taxon>Actinomycetota</taxon>
        <taxon>Actinomycetes</taxon>
        <taxon>Mycobacteriales</taxon>
        <taxon>Mycobacteriaceae</taxon>
        <taxon>Mycolicibacterium</taxon>
    </lineage>
</organism>
<evidence type="ECO:0000259" key="14">
    <source>
        <dbReference type="PROSITE" id="PS50109"/>
    </source>
</evidence>
<keyword evidence="10 13" id="KW-1133">Transmembrane helix</keyword>
<dbReference type="EMBL" id="JAAXPJ010000008">
    <property type="protein sequence ID" value="NKZ13395.1"/>
    <property type="molecule type" value="Genomic_DNA"/>
</dbReference>
<evidence type="ECO:0000256" key="10">
    <source>
        <dbReference type="ARBA" id="ARBA00022989"/>
    </source>
</evidence>
<dbReference type="SUPFAM" id="SSF55874">
    <property type="entry name" value="ATPase domain of HSP90 chaperone/DNA topoisomerase II/histidine kinase"/>
    <property type="match status" value="1"/>
</dbReference>
<evidence type="ECO:0000313" key="16">
    <source>
        <dbReference type="EMBL" id="NKZ13395.1"/>
    </source>
</evidence>
<dbReference type="PANTHER" id="PTHR44936:SF9">
    <property type="entry name" value="SENSOR PROTEIN CREC"/>
    <property type="match status" value="1"/>
</dbReference>
<feature type="domain" description="HAMP" evidence="15">
    <location>
        <begin position="336"/>
        <end position="403"/>
    </location>
</feature>
<feature type="compositionally biased region" description="Acidic residues" evidence="12">
    <location>
        <begin position="712"/>
        <end position="726"/>
    </location>
</feature>
<comment type="subcellular location">
    <subcellularLocation>
        <location evidence="2">Membrane</location>
    </subcellularLocation>
</comment>
<keyword evidence="5" id="KW-0808">Transferase</keyword>
<keyword evidence="8 16" id="KW-0418">Kinase</keyword>
<sequence>MTAFTQLKQADGTLVEFSPAPSAPAKRPSRWSPANWPVSRKVLAIVVVPLILAATFGGLRIYASASAAGDLRLAADRAEVIPDVDRYMAAMEGVLIAATEGGDGQSAMSTFNERKSDLQQRVEATDVSEDVGQAITGLLGKGQQLVDAVMSDSIDLRQRILDYGPLLLTGEAAITGSVHSTQLTVQAQVEALARAVGARGQMAIQRMLVNRGGDEPEPLLRTSMITMAGTEPSTVAALTKVLGGGSEEAATLRAEMVKRMAMMSNPGIPLVGNPDMLASLEATNKIAGQIVDDTTASIPAAVEAQANDARNDAIRDAILVATAIVSAMVIVLLVARSLVRPLRTLRDSALKVAHQDLAKEIERVRAGGELVPVTPIPVQTTEEVGQVAHAVDELHEQAVFLAGEQAQLQLQVSDMFETLSRRSRSLVDQQLSLIDQLERNEDDPERLESLFRLDHLAARMRRNGANLLVLSGSKLAREHSRPVPLATVINAAASEVEDYTRVVTASVADVEITGTAAGDLIHLLAELLDNALRYSPPISQVRVSAVHAAKGALVIEVSDVGLGMTEADLRVANTRLQSGGEVNPYTARHMGLFVVGRLATQHGLVVRLRSTVAEEPSSGTTAGVYIPATLLARDGGDSVDDLPYGRPVDAHAGIATALSLDADPADASVFGSGADEPHLNGADMPFDLLPQRSPGASGISELPGTLAPQPEEAAEAQAEEPADEPVGEWPQQWPVHTEESAALAKGEIAGAADTAATDEATDDVEAGRQTPTNTSSFFASRGQAATNGVNGAAGLNGLNGHGDLNGASELNGHSGLNGVNGLNGLNGAAHQVEHAPEEPVEPAAAQDDNPDVEGDSIYQSMVSEFEIDPTTHVRSADLDWKTVWEKGWSVAAAAQDAPVEQHTEEGLPMRTPGARLVPGGVAAAVGVAGESNGRHRNGGVHRNDDSVETVASADEPDSGMFAAFKPRDPEAVRTSTSNLFGGVHAGRSHARETRGTDNE</sequence>
<keyword evidence="4" id="KW-0597">Phosphoprotein</keyword>
<name>A0A7X6MR58_9MYCO</name>
<dbReference type="InterPro" id="IPR036890">
    <property type="entry name" value="HATPase_C_sf"/>
</dbReference>
<proteinExistence type="predicted"/>
<evidence type="ECO:0000256" key="4">
    <source>
        <dbReference type="ARBA" id="ARBA00022553"/>
    </source>
</evidence>
<dbReference type="SMART" id="SM00387">
    <property type="entry name" value="HATPase_c"/>
    <property type="match status" value="1"/>
</dbReference>
<dbReference type="PROSITE" id="PS50109">
    <property type="entry name" value="HIS_KIN"/>
    <property type="match status" value="1"/>
</dbReference>
<keyword evidence="7" id="KW-0547">Nucleotide-binding</keyword>
<dbReference type="InterPro" id="IPR005467">
    <property type="entry name" value="His_kinase_dom"/>
</dbReference>
<evidence type="ECO:0000256" key="2">
    <source>
        <dbReference type="ARBA" id="ARBA00004370"/>
    </source>
</evidence>
<comment type="caution">
    <text evidence="16">The sequence shown here is derived from an EMBL/GenBank/DDBJ whole genome shotgun (WGS) entry which is preliminary data.</text>
</comment>
<evidence type="ECO:0000256" key="12">
    <source>
        <dbReference type="SAM" id="MobiDB-lite"/>
    </source>
</evidence>
<dbReference type="Gene3D" id="3.30.565.10">
    <property type="entry name" value="Histidine kinase-like ATPase, C-terminal domain"/>
    <property type="match status" value="1"/>
</dbReference>
<evidence type="ECO:0000256" key="13">
    <source>
        <dbReference type="SAM" id="Phobius"/>
    </source>
</evidence>
<feature type="domain" description="Histidine kinase" evidence="14">
    <location>
        <begin position="520"/>
        <end position="630"/>
    </location>
</feature>
<comment type="catalytic activity">
    <reaction evidence="1">
        <text>ATP + protein L-histidine = ADP + protein N-phospho-L-histidine.</text>
        <dbReference type="EC" id="2.7.13.3"/>
    </reaction>
</comment>
<feature type="region of interest" description="Disordered" evidence="12">
    <location>
        <begin position="750"/>
        <end position="778"/>
    </location>
</feature>
<feature type="compositionally biased region" description="Polar residues" evidence="12">
    <location>
        <begin position="769"/>
        <end position="778"/>
    </location>
</feature>
<feature type="transmembrane region" description="Helical" evidence="13">
    <location>
        <begin position="317"/>
        <end position="339"/>
    </location>
</feature>
<dbReference type="Proteomes" id="UP000518188">
    <property type="component" value="Unassembled WGS sequence"/>
</dbReference>
<evidence type="ECO:0000256" key="9">
    <source>
        <dbReference type="ARBA" id="ARBA00022840"/>
    </source>
</evidence>
<dbReference type="Gene3D" id="6.10.340.10">
    <property type="match status" value="1"/>
</dbReference>
<accession>A0A7X6MR58</accession>
<keyword evidence="6 13" id="KW-0812">Transmembrane</keyword>
<dbReference type="CDD" id="cd06225">
    <property type="entry name" value="HAMP"/>
    <property type="match status" value="1"/>
</dbReference>
<dbReference type="Pfam" id="PF02518">
    <property type="entry name" value="HATPase_c"/>
    <property type="match status" value="1"/>
</dbReference>
<evidence type="ECO:0000256" key="5">
    <source>
        <dbReference type="ARBA" id="ARBA00022679"/>
    </source>
</evidence>
<dbReference type="RefSeq" id="WP_044516428.1">
    <property type="nucleotide sequence ID" value="NZ_HG322951.1"/>
</dbReference>
<dbReference type="InterPro" id="IPR003660">
    <property type="entry name" value="HAMP_dom"/>
</dbReference>
<gene>
    <name evidence="16" type="ORF">HGA11_20685</name>
</gene>
<dbReference type="PROSITE" id="PS50885">
    <property type="entry name" value="HAMP"/>
    <property type="match status" value="1"/>
</dbReference>